<gene>
    <name evidence="3" type="ORF">GGP41_005100</name>
</gene>
<reference evidence="3" key="1">
    <citation type="submission" date="2019-11" db="EMBL/GenBank/DDBJ databases">
        <title>Bipolaris sorokiniana Genome sequencing.</title>
        <authorList>
            <person name="Wang H."/>
        </authorList>
    </citation>
    <scope>NUCLEOTIDE SEQUENCE</scope>
</reference>
<feature type="region of interest" description="Disordered" evidence="1">
    <location>
        <begin position="363"/>
        <end position="507"/>
    </location>
</feature>
<dbReference type="OMA" id="YRKFTIN"/>
<dbReference type="Proteomes" id="UP000624244">
    <property type="component" value="Unassembled WGS sequence"/>
</dbReference>
<dbReference type="PANTHER" id="PTHR46364">
    <property type="entry name" value="OS08G0421900 PROTEIN"/>
    <property type="match status" value="1"/>
</dbReference>
<dbReference type="Gene3D" id="3.30.40.10">
    <property type="entry name" value="Zinc/RING finger domain, C3HC4 (zinc finger)"/>
    <property type="match status" value="1"/>
</dbReference>
<evidence type="ECO:0000259" key="2">
    <source>
        <dbReference type="PROSITE" id="PS51038"/>
    </source>
</evidence>
<feature type="compositionally biased region" description="Polar residues" evidence="1">
    <location>
        <begin position="486"/>
        <end position="497"/>
    </location>
</feature>
<sequence>MARKRKATHGHAAHPHGSKAPVSKKQKVDWSAIEDFKGFTITAANIKPHKKSVAAASKNNKTGAEVKIPKYPGQDAPLDASVIQQNPFPEAKLSTVHVKISPALHWESTTRYRKFTINSEEFQVNQLVFVKSSEDSDGANPPNSVEGWLAKILEIRAGDSSHVFLRVFWAYRPEDLPGGRQPHHGASEIIVSNHMDIIEPLTVQSLADMVYWNDDPDSLPLPVDQLFFRQSYDITKKSNPFSALNKYCIDKQPINPDELLVQCPHCSDWLHARCLEQQAIRDIREKHKKRGRPNKRAKANSDDLAAKPSLDAKLSAFDTGKTRLTITENFTSEDNTRQWNVDILCLVCGKVIETAEDALKSADSSASHDVAEDTESENVTVATTAKDGPPQDTVKSDLDAAPTDPAKTNASKKRSRPPGSTNQKRKRISTSPESKAILPQAKSLKMMTADEEENSAPDAAVSATTMQDSPKPTTTTTTTTTTTATSVSPDATKTTTPEPAPMHETVFQSGVLSVQQLLWGS</sequence>
<dbReference type="EMBL" id="WNKQ01000008">
    <property type="protein sequence ID" value="KAF5849676.1"/>
    <property type="molecule type" value="Genomic_DNA"/>
</dbReference>
<feature type="region of interest" description="Disordered" evidence="1">
    <location>
        <begin position="1"/>
        <end position="26"/>
    </location>
</feature>
<evidence type="ECO:0000313" key="4">
    <source>
        <dbReference type="Proteomes" id="UP000624244"/>
    </source>
</evidence>
<feature type="compositionally biased region" description="Low complexity" evidence="1">
    <location>
        <begin position="473"/>
        <end position="485"/>
    </location>
</feature>
<dbReference type="PROSITE" id="PS51038">
    <property type="entry name" value="BAH"/>
    <property type="match status" value="1"/>
</dbReference>
<feature type="compositionally biased region" description="Basic residues" evidence="1">
    <location>
        <begin position="1"/>
        <end position="25"/>
    </location>
</feature>
<organism evidence="3 4">
    <name type="scientific">Cochliobolus sativus</name>
    <name type="common">Common root rot and spot blotch fungus</name>
    <name type="synonym">Bipolaris sorokiniana</name>
    <dbReference type="NCBI Taxonomy" id="45130"/>
    <lineage>
        <taxon>Eukaryota</taxon>
        <taxon>Fungi</taxon>
        <taxon>Dikarya</taxon>
        <taxon>Ascomycota</taxon>
        <taxon>Pezizomycotina</taxon>
        <taxon>Dothideomycetes</taxon>
        <taxon>Pleosporomycetidae</taxon>
        <taxon>Pleosporales</taxon>
        <taxon>Pleosporineae</taxon>
        <taxon>Pleosporaceae</taxon>
        <taxon>Bipolaris</taxon>
    </lineage>
</organism>
<dbReference type="CDD" id="cd04370">
    <property type="entry name" value="BAH"/>
    <property type="match status" value="1"/>
</dbReference>
<dbReference type="GO" id="GO:0003682">
    <property type="term" value="F:chromatin binding"/>
    <property type="evidence" value="ECO:0007669"/>
    <property type="project" value="InterPro"/>
</dbReference>
<dbReference type="AlphaFoldDB" id="A0A8H6DV82"/>
<feature type="domain" description="BAH" evidence="2">
    <location>
        <begin position="120"/>
        <end position="243"/>
    </location>
</feature>
<evidence type="ECO:0000313" key="3">
    <source>
        <dbReference type="EMBL" id="KAF5849676.1"/>
    </source>
</evidence>
<dbReference type="InterPro" id="IPR001025">
    <property type="entry name" value="BAH_dom"/>
</dbReference>
<name>A0A8H6DV82_COCSA</name>
<dbReference type="SMART" id="SM00439">
    <property type="entry name" value="BAH"/>
    <property type="match status" value="1"/>
</dbReference>
<dbReference type="InterPro" id="IPR043151">
    <property type="entry name" value="BAH_sf"/>
</dbReference>
<dbReference type="Gene3D" id="2.30.30.490">
    <property type="match status" value="1"/>
</dbReference>
<dbReference type="InterPro" id="IPR013083">
    <property type="entry name" value="Znf_RING/FYVE/PHD"/>
</dbReference>
<comment type="caution">
    <text evidence="3">The sequence shown here is derived from an EMBL/GenBank/DDBJ whole genome shotgun (WGS) entry which is preliminary data.</text>
</comment>
<evidence type="ECO:0000256" key="1">
    <source>
        <dbReference type="SAM" id="MobiDB-lite"/>
    </source>
</evidence>
<feature type="compositionally biased region" description="Polar residues" evidence="1">
    <location>
        <begin position="462"/>
        <end position="472"/>
    </location>
</feature>
<protein>
    <recommendedName>
        <fullName evidence="2">BAH domain-containing protein</fullName>
    </recommendedName>
</protein>
<proteinExistence type="predicted"/>
<dbReference type="InterPro" id="IPR011011">
    <property type="entry name" value="Znf_FYVE_PHD"/>
</dbReference>
<accession>A0A8H6DV82</accession>
<dbReference type="SUPFAM" id="SSF57903">
    <property type="entry name" value="FYVE/PHD zinc finger"/>
    <property type="match status" value="1"/>
</dbReference>